<evidence type="ECO:0000313" key="1">
    <source>
        <dbReference type="EMBL" id="KAK3303075.1"/>
    </source>
</evidence>
<reference evidence="1" key="1">
    <citation type="journal article" date="2023" name="Mol. Phylogenet. Evol.">
        <title>Genome-scale phylogeny and comparative genomics of the fungal order Sordariales.</title>
        <authorList>
            <person name="Hensen N."/>
            <person name="Bonometti L."/>
            <person name="Westerberg I."/>
            <person name="Brannstrom I.O."/>
            <person name="Guillou S."/>
            <person name="Cros-Aarteil S."/>
            <person name="Calhoun S."/>
            <person name="Haridas S."/>
            <person name="Kuo A."/>
            <person name="Mondo S."/>
            <person name="Pangilinan J."/>
            <person name="Riley R."/>
            <person name="LaButti K."/>
            <person name="Andreopoulos B."/>
            <person name="Lipzen A."/>
            <person name="Chen C."/>
            <person name="Yan M."/>
            <person name="Daum C."/>
            <person name="Ng V."/>
            <person name="Clum A."/>
            <person name="Steindorff A."/>
            <person name="Ohm R.A."/>
            <person name="Martin F."/>
            <person name="Silar P."/>
            <person name="Natvig D.O."/>
            <person name="Lalanne C."/>
            <person name="Gautier V."/>
            <person name="Ament-Velasquez S.L."/>
            <person name="Kruys A."/>
            <person name="Hutchinson M.I."/>
            <person name="Powell A.J."/>
            <person name="Barry K."/>
            <person name="Miller A.N."/>
            <person name="Grigoriev I.V."/>
            <person name="Debuchy R."/>
            <person name="Gladieux P."/>
            <person name="Hiltunen Thoren M."/>
            <person name="Johannesson H."/>
        </authorList>
    </citation>
    <scope>NUCLEOTIDE SEQUENCE</scope>
    <source>
        <strain evidence="1">CBS 333.67</strain>
    </source>
</reference>
<dbReference type="GeneID" id="87882190"/>
<gene>
    <name evidence="1" type="ORF">B0T15DRAFT_262799</name>
</gene>
<organism evidence="1 2">
    <name type="scientific">Chaetomium strumarium</name>
    <dbReference type="NCBI Taxonomy" id="1170767"/>
    <lineage>
        <taxon>Eukaryota</taxon>
        <taxon>Fungi</taxon>
        <taxon>Dikarya</taxon>
        <taxon>Ascomycota</taxon>
        <taxon>Pezizomycotina</taxon>
        <taxon>Sordariomycetes</taxon>
        <taxon>Sordariomycetidae</taxon>
        <taxon>Sordariales</taxon>
        <taxon>Chaetomiaceae</taxon>
        <taxon>Chaetomium</taxon>
    </lineage>
</organism>
<sequence length="234" mass="25650">MLRLASRSEGTPASLPESCPTYGLTSLCHSSKVFSATYGYSCVPRTYCFISRTIVLVGAYNIAAITRQLSDLLHSRSTFPSICNRHFPLGDVAFIVFVPLWIQEHQAYSDGGFKPPKAHCICGHASLGSRHSSGAVVTGYTNGSRFGLFHHKRSADAVVHVLLSFTDTRVFRTEEGLGHGTFNIHIRQLDYKPTKWKGMHLAYINSLHPSLVLDGAPIIHVTTNSGLSLKLIHG</sequence>
<keyword evidence="2" id="KW-1185">Reference proteome</keyword>
<dbReference type="EMBL" id="JAUDZG010000006">
    <property type="protein sequence ID" value="KAK3303075.1"/>
    <property type="molecule type" value="Genomic_DNA"/>
</dbReference>
<dbReference type="RefSeq" id="XP_062718855.1">
    <property type="nucleotide sequence ID" value="XM_062863361.1"/>
</dbReference>
<proteinExistence type="predicted"/>
<protein>
    <submittedName>
        <fullName evidence="1">Uncharacterized protein</fullName>
    </submittedName>
</protein>
<dbReference type="Proteomes" id="UP001273166">
    <property type="component" value="Unassembled WGS sequence"/>
</dbReference>
<reference evidence="1" key="2">
    <citation type="submission" date="2023-06" db="EMBL/GenBank/DDBJ databases">
        <authorList>
            <consortium name="Lawrence Berkeley National Laboratory"/>
            <person name="Mondo S.J."/>
            <person name="Hensen N."/>
            <person name="Bonometti L."/>
            <person name="Westerberg I."/>
            <person name="Brannstrom I.O."/>
            <person name="Guillou S."/>
            <person name="Cros-Aarteil S."/>
            <person name="Calhoun S."/>
            <person name="Haridas S."/>
            <person name="Kuo A."/>
            <person name="Pangilinan J."/>
            <person name="Riley R."/>
            <person name="Labutti K."/>
            <person name="Andreopoulos B."/>
            <person name="Lipzen A."/>
            <person name="Chen C."/>
            <person name="Yanf M."/>
            <person name="Daum C."/>
            <person name="Ng V."/>
            <person name="Clum A."/>
            <person name="Steindorff A."/>
            <person name="Ohm R."/>
            <person name="Martin F."/>
            <person name="Silar P."/>
            <person name="Natvig D."/>
            <person name="Lalanne C."/>
            <person name="Gautier V."/>
            <person name="Ament-Velasquez S.L."/>
            <person name="Kruys A."/>
            <person name="Hutchinson M.I."/>
            <person name="Powell A.J."/>
            <person name="Barry K."/>
            <person name="Miller A.N."/>
            <person name="Grigoriev I.V."/>
            <person name="Debuchy R."/>
            <person name="Gladieux P."/>
            <person name="Thoren M.H."/>
            <person name="Johannesson H."/>
        </authorList>
    </citation>
    <scope>NUCLEOTIDE SEQUENCE</scope>
    <source>
        <strain evidence="1">CBS 333.67</strain>
    </source>
</reference>
<comment type="caution">
    <text evidence="1">The sequence shown here is derived from an EMBL/GenBank/DDBJ whole genome shotgun (WGS) entry which is preliminary data.</text>
</comment>
<evidence type="ECO:0000313" key="2">
    <source>
        <dbReference type="Proteomes" id="UP001273166"/>
    </source>
</evidence>
<accession>A0AAJ0GNP1</accession>
<dbReference type="AlphaFoldDB" id="A0AAJ0GNP1"/>
<name>A0AAJ0GNP1_9PEZI</name>